<organism evidence="1 2">
    <name type="scientific">Capillibacterium thermochitinicola</name>
    <dbReference type="NCBI Taxonomy" id="2699427"/>
    <lineage>
        <taxon>Bacteria</taxon>
        <taxon>Bacillati</taxon>
        <taxon>Bacillota</taxon>
        <taxon>Capillibacterium</taxon>
    </lineage>
</organism>
<reference evidence="1" key="1">
    <citation type="submission" date="2020-06" db="EMBL/GenBank/DDBJ databases">
        <title>Novel chitinolytic bacterium.</title>
        <authorList>
            <person name="Ungkulpasvich U."/>
            <person name="Kosugi A."/>
            <person name="Uke A."/>
        </authorList>
    </citation>
    <scope>NUCLEOTIDE SEQUENCE</scope>
    <source>
        <strain evidence="1">UUS1-1</strain>
    </source>
</reference>
<sequence length="373" mass="43585">MNRRTTVFRMVVVLTVFVLPLPISGEWRADPLSIKLKWAEEETQVLLGGGWGYYAPAFRWTNDLRWRNNASPTQPVYYKTKWQRRIGGDWWWSLAGRYAVAPTCDFRWAEAALEKSLARPWAFRVWGAGEWRRVNSSGTLEDYDWQLIGFRLRWRPFTPIAWTGELTREEKNYPSPGKSSVKTALSNEVTFRFAPHTLYGRWAESVRVYPEDAWKNYYHRSLRLEWNWDISNNAYFEGNCGYNQQSQGSGKTSGELQITGILDYPSTREYKLSWLWSAAKTVAAEIPLTEEEEEELPAAGWRFGLRWQDLTPPYTLRVELFGQWQEGELTGGWAARLQGHHGRFRWTLGLAPRGGFYPSAEKGYWVEVKYYLD</sequence>
<evidence type="ECO:0000313" key="2">
    <source>
        <dbReference type="Proteomes" id="UP000657177"/>
    </source>
</evidence>
<dbReference type="EMBL" id="JAAKDE010000045">
    <property type="protein sequence ID" value="MBA2134068.1"/>
    <property type="molecule type" value="Genomic_DNA"/>
</dbReference>
<dbReference type="Proteomes" id="UP000657177">
    <property type="component" value="Unassembled WGS sequence"/>
</dbReference>
<dbReference type="RefSeq" id="WP_181340532.1">
    <property type="nucleotide sequence ID" value="NZ_JAAKDE010000045.1"/>
</dbReference>
<dbReference type="AlphaFoldDB" id="A0A8J6I2L5"/>
<evidence type="ECO:0000313" key="1">
    <source>
        <dbReference type="EMBL" id="MBA2134068.1"/>
    </source>
</evidence>
<keyword evidence="2" id="KW-1185">Reference proteome</keyword>
<gene>
    <name evidence="1" type="ORF">G5B42_11065</name>
</gene>
<accession>A0A8J6I2L5</accession>
<name>A0A8J6I2L5_9FIRM</name>
<protein>
    <submittedName>
        <fullName evidence="1">Uncharacterized protein</fullName>
    </submittedName>
</protein>
<comment type="caution">
    <text evidence="1">The sequence shown here is derived from an EMBL/GenBank/DDBJ whole genome shotgun (WGS) entry which is preliminary data.</text>
</comment>
<proteinExistence type="predicted"/>